<dbReference type="InterPro" id="IPR026870">
    <property type="entry name" value="Zinc_ribbon_dom"/>
</dbReference>
<feature type="transmembrane region" description="Helical" evidence="2">
    <location>
        <begin position="80"/>
        <end position="102"/>
    </location>
</feature>
<dbReference type="Proteomes" id="UP000076394">
    <property type="component" value="Chromosome"/>
</dbReference>
<dbReference type="RefSeq" id="WP_011309399.1">
    <property type="nucleotide sequence ID" value="NZ_AP024514.1"/>
</dbReference>
<evidence type="ECO:0000259" key="3">
    <source>
        <dbReference type="Pfam" id="PF13240"/>
    </source>
</evidence>
<dbReference type="PATRIC" id="fig|61435.8.peg.808"/>
<feature type="domain" description="Zinc-ribbon" evidence="3">
    <location>
        <begin position="3"/>
        <end position="24"/>
    </location>
</feature>
<evidence type="ECO:0000313" key="6">
    <source>
        <dbReference type="Proteomes" id="UP000076394"/>
    </source>
</evidence>
<keyword evidence="2" id="KW-1133">Transmembrane helix</keyword>
<evidence type="ECO:0000256" key="2">
    <source>
        <dbReference type="SAM" id="Phobius"/>
    </source>
</evidence>
<evidence type="ECO:0000313" key="4">
    <source>
        <dbReference type="EMBL" id="AMU86636.1"/>
    </source>
</evidence>
<keyword evidence="1" id="KW-0175">Coiled coil</keyword>
<sequence length="256" mass="27939">MSYCPKCGNAMSDDDLFCKSCGAKQEKMQLTEDKTVITQPAAVEQIAPKTPMGETGVSSFSNGASVWSPAPQKKKTNMPVTLLSAFLALAIISTGFLGYKYIDDSNTIDTQQETISGLNADKTGLQSDLAAAQSTIQDVNNQLSLSEAQLATTEDELSAIQAKYPLRNFESLNKLQLWASSHKQTEYSYADDQYATALRVQKAAMEDGYLVSACISWGHADGYSYILCEAMVGTTVYYWFPETGIVQSYMTDIPVD</sequence>
<organism evidence="4 6">
    <name type="scientific">Dehalococcoides mccartyi</name>
    <dbReference type="NCBI Taxonomy" id="61435"/>
    <lineage>
        <taxon>Bacteria</taxon>
        <taxon>Bacillati</taxon>
        <taxon>Chloroflexota</taxon>
        <taxon>Dehalococcoidia</taxon>
        <taxon>Dehalococcoidales</taxon>
        <taxon>Dehalococcoidaceae</taxon>
        <taxon>Dehalococcoides</taxon>
    </lineage>
</organism>
<dbReference type="Pfam" id="PF13240">
    <property type="entry name" value="Zn_Ribbon_1"/>
    <property type="match status" value="1"/>
</dbReference>
<dbReference type="Proteomes" id="UP000248786">
    <property type="component" value="Unassembled WGS sequence"/>
</dbReference>
<evidence type="ECO:0000313" key="7">
    <source>
        <dbReference type="Proteomes" id="UP000248786"/>
    </source>
</evidence>
<dbReference type="EMBL" id="CP011127">
    <property type="protein sequence ID" value="AMU86636.1"/>
    <property type="molecule type" value="Genomic_DNA"/>
</dbReference>
<name>A0A142V9X2_9CHLR</name>
<gene>
    <name evidence="5" type="ORF">C1G86_0869</name>
    <name evidence="4" type="ORF">Dm11a5_0810</name>
</gene>
<dbReference type="AlphaFoldDB" id="A0A142V9X2"/>
<dbReference type="OMA" id="WANNHIQ"/>
<proteinExistence type="predicted"/>
<dbReference type="EMBL" id="QGLD01000009">
    <property type="protein sequence ID" value="RAL70506.1"/>
    <property type="molecule type" value="Genomic_DNA"/>
</dbReference>
<accession>A0A142V9X2</accession>
<reference evidence="5 7" key="2">
    <citation type="submission" date="2018-05" db="EMBL/GenBank/DDBJ databases">
        <title>Draft genome sequences of Dehalococcoides mccartyi strains RC and KS.</title>
        <authorList>
            <person name="Higgins S.A."/>
            <person name="Padilla-Crespo E."/>
            <person name="Loeffler F.E."/>
        </authorList>
    </citation>
    <scope>NUCLEOTIDE SEQUENCE [LARGE SCALE GENOMIC DNA]</scope>
    <source>
        <strain evidence="5 7">KS</strain>
    </source>
</reference>
<reference evidence="4 6" key="1">
    <citation type="submission" date="2015-03" db="EMBL/GenBank/DDBJ databases">
        <title>Genomic characterization of Dehalococcoides mccartyi strain 11a5, an unusal plasmid-containing chloroethene dechlorinator.</title>
        <authorList>
            <person name="Zhao S."/>
            <person name="Ding C."/>
            <person name="He J."/>
        </authorList>
    </citation>
    <scope>NUCLEOTIDE SEQUENCE [LARGE SCALE GENOMIC DNA]</scope>
    <source>
        <strain evidence="4 6">11a5</strain>
    </source>
</reference>
<keyword evidence="2" id="KW-0472">Membrane</keyword>
<keyword evidence="2" id="KW-0812">Transmembrane</keyword>
<evidence type="ECO:0000256" key="1">
    <source>
        <dbReference type="SAM" id="Coils"/>
    </source>
</evidence>
<protein>
    <recommendedName>
        <fullName evidence="3">Zinc-ribbon domain-containing protein</fullName>
    </recommendedName>
</protein>
<feature type="coiled-coil region" evidence="1">
    <location>
        <begin position="122"/>
        <end position="163"/>
    </location>
</feature>
<dbReference type="OrthoDB" id="164063at2"/>
<evidence type="ECO:0000313" key="5">
    <source>
        <dbReference type="EMBL" id="RAL70506.1"/>
    </source>
</evidence>